<dbReference type="KEGG" id="tbn:TBH_C0981"/>
<dbReference type="EMBL" id="AP012273">
    <property type="protein sequence ID" value="BAO43911.1"/>
    <property type="molecule type" value="Genomic_DNA"/>
</dbReference>
<feature type="chain" id="PRO_5031326763" evidence="2">
    <location>
        <begin position="20"/>
        <end position="181"/>
    </location>
</feature>
<dbReference type="OrthoDB" id="7062693at2"/>
<dbReference type="Proteomes" id="UP000031631">
    <property type="component" value="Chromosome"/>
</dbReference>
<evidence type="ECO:0000256" key="2">
    <source>
        <dbReference type="SAM" id="SignalP"/>
    </source>
</evidence>
<protein>
    <submittedName>
        <fullName evidence="3">Uncharacterized protein</fullName>
    </submittedName>
</protein>
<accession>A0A7U6JH14</accession>
<feature type="signal peptide" evidence="2">
    <location>
        <begin position="1"/>
        <end position="19"/>
    </location>
</feature>
<name>A0A7U6JH14_9GAMM</name>
<reference evidence="3 4" key="1">
    <citation type="journal article" date="2014" name="PLoS ONE">
        <title>Physiological and genomic features of a novel sulfur-oxidizing gammaproteobacterium belonging to a previously uncultivated symbiotic lineage isolated from a hydrothermal vent.</title>
        <authorList>
            <person name="Nunoura T."/>
            <person name="Takaki Y."/>
            <person name="Kazama H."/>
            <person name="Kakuta J."/>
            <person name="Shimamura S."/>
            <person name="Makita H."/>
            <person name="Hirai M."/>
            <person name="Miyazaki M."/>
            <person name="Takai K."/>
        </authorList>
    </citation>
    <scope>NUCLEOTIDE SEQUENCE [LARGE SCALE GENOMIC DNA]</scope>
    <source>
        <strain evidence="3 4">Hiromi1</strain>
    </source>
</reference>
<evidence type="ECO:0000313" key="4">
    <source>
        <dbReference type="Proteomes" id="UP000031631"/>
    </source>
</evidence>
<dbReference type="AlphaFoldDB" id="A0A7U6JH14"/>
<evidence type="ECO:0000313" key="3">
    <source>
        <dbReference type="EMBL" id="BAO43911.1"/>
    </source>
</evidence>
<feature type="region of interest" description="Disordered" evidence="1">
    <location>
        <begin position="156"/>
        <end position="181"/>
    </location>
</feature>
<evidence type="ECO:0000256" key="1">
    <source>
        <dbReference type="SAM" id="MobiDB-lite"/>
    </source>
</evidence>
<keyword evidence="4" id="KW-1185">Reference proteome</keyword>
<proteinExistence type="predicted"/>
<gene>
    <name evidence="3" type="ORF">TBH_C0981</name>
</gene>
<dbReference type="RefSeq" id="WP_041066144.1">
    <property type="nucleotide sequence ID" value="NZ_AP012273.1"/>
</dbReference>
<sequence>MKQIISAIFLFLSISPASAGNHLNSNPFVDMMRAMLNMFDAMQAMQNFSGHSGYSSYPPMRAPVPDPATGDTPAMADLEGSWASPKRLLLIIKKNYARMYWSKDQYRDFYVEVFPGHLKLTDADTGRSQEFELRLKDRQLALRDPKGRILQFIRMNDHVQSRPTPEPDAEEGPNFWDPNTP</sequence>
<keyword evidence="2" id="KW-0732">Signal</keyword>
<organism evidence="3 4">
    <name type="scientific">Thiolapillus brandeum</name>
    <dbReference type="NCBI Taxonomy" id="1076588"/>
    <lineage>
        <taxon>Bacteria</taxon>
        <taxon>Pseudomonadati</taxon>
        <taxon>Pseudomonadota</taxon>
        <taxon>Gammaproteobacteria</taxon>
        <taxon>Chromatiales</taxon>
        <taxon>Sedimenticolaceae</taxon>
        <taxon>Thiolapillus</taxon>
    </lineage>
</organism>